<keyword evidence="9" id="KW-1185">Reference proteome</keyword>
<evidence type="ECO:0000313" key="8">
    <source>
        <dbReference type="EMBL" id="QWU86209.1"/>
    </source>
</evidence>
<dbReference type="CDD" id="cd08284">
    <property type="entry name" value="FDH_like_2"/>
    <property type="match status" value="1"/>
</dbReference>
<keyword evidence="3" id="KW-0862">Zinc</keyword>
<evidence type="ECO:0000259" key="7">
    <source>
        <dbReference type="Pfam" id="PF08240"/>
    </source>
</evidence>
<sequence length="1330" mass="149225">MATHSQIRPNSAQSVVSEPPPAASPSAEILLHHAAHNHNRVLIVFLNSSPASLTPQANIALASSLAFLGRSNGAVHHLVQLADSSASVSDRKLYLYALYRCLEENGQRNPAFAHEVEMGILQHDALVFVPCLDGFLFGPSRALSLHQQVVQYEEAGGMIAPTSFAAAVKRDWANGTHLKFIGTDPSSVLEAVDEFGPWHEVTSAISAQFSRNKTLMDKLVQGSSNESPRGQGLLELARMASFRAATAISNFLQGDYVAAFDWTSRYFAVADEARRFIFPDGIRALTTRDILTMAMFITNCLERGVVSDVSTIERIYTRLANPEAELHDDETETWRMRRPRSRDSAASEFFQCSLAWSERQLGEENSLLNKEVMNQSLLQPMRKSQYFSCCGHLRRHMAAFEASERKITLLSGESIKARAYSARDCSLAARSYIIAAACHPLDDPQLYRLYDRAVWALCLSGGIHARALWLFLHARHRASFTANFAPAIRRLPVTKQSSSWSRVKLKRRPKSESSALKAPNYITSVQSRASTSHQDNTEGTSLKRPQTVVDLQALNLESGSKMAYGPEIMFSGADLSDWPHFENQMEALYQMQMFVESIHEAVEDNPDGLNFDQTDVTFLSPSVLEHQSDGEHPVLYLAGEYLPSRAEFNQEGGIFVSPELKSQIKLSQFAVEEQFALSKELVNAWAAAYTQINGSTPDWTAEVLEWSGYALNSDEDIDNFDIFRDLDIDLMDVFTRSQRAELRRMARLHNLRTTADFVRMFQQQRNERIFKLYWLFGFFPLPKVNYGLLWRRHRPADIVRSSMRLVIAIAAGAVRLSRLFVYGIAVFQWLRDILQWVFIYGSMVTFSTNFFVDIETYIFRDSADVLHPRGSTSDWLKNLQSANGNVLDWSLWTKILYDMVSSTVRLQCVKDQDGDSEFCYIDKNSLIFRFSDVIALHFPIFESLPSPVLTFLVVLLYLTYGFAGQMISFNVLFYFIMQIIFRFESKPYLVETVEKPIPHITSPTDAVVKVKYSALCGSDLHYYRGHIPSKENTTMGHEFVATVVEKGDAIDDSAFAVGDDVISCFTIQCGECWYCQNGYSGTCDKTNTFGKIGLEGGQAEYVLVPYAKSTLHKKPQSSDDDSVYVLMADIFVTGYFGIKKVMDHLSSFKTKDITILQIGAGPVGLCSVRILKHFGFKYVVVVDGIPERLEHAKKLGAHDTVNFKTETDKLQKLIETGTGGLGFDAILEIVGAQSSMRTAFDSVRRGGFISSVGMGHEPLPFNGLEAYAKCVTVSFGRCNGWSLFGDALEVFEQVKGDFGDFIDARPSIDEAKEYYERFERGDVGKVVFTF</sequence>
<dbReference type="Pfam" id="PF00107">
    <property type="entry name" value="ADH_zinc_N"/>
    <property type="match status" value="1"/>
</dbReference>
<proteinExistence type="predicted"/>
<evidence type="ECO:0000259" key="6">
    <source>
        <dbReference type="Pfam" id="PF00107"/>
    </source>
</evidence>
<reference evidence="8 9" key="1">
    <citation type="submission" date="2021-06" db="EMBL/GenBank/DDBJ databases">
        <title>Candida outbreak in Lebanon.</title>
        <authorList>
            <person name="Finianos M."/>
        </authorList>
    </citation>
    <scope>NUCLEOTIDE SEQUENCE [LARGE SCALE GENOMIC DNA]</scope>
    <source>
        <strain evidence="8">CA3LBN</strain>
    </source>
</reference>
<dbReference type="Gene3D" id="3.40.50.720">
    <property type="entry name" value="NAD(P)-binding Rossmann-like Domain"/>
    <property type="match status" value="1"/>
</dbReference>
<feature type="compositionally biased region" description="Polar residues" evidence="4">
    <location>
        <begin position="1"/>
        <end position="10"/>
    </location>
</feature>
<organism evidence="8 9">
    <name type="scientific">Candidozyma haemuli</name>
    <dbReference type="NCBI Taxonomy" id="45357"/>
    <lineage>
        <taxon>Eukaryota</taxon>
        <taxon>Fungi</taxon>
        <taxon>Dikarya</taxon>
        <taxon>Ascomycota</taxon>
        <taxon>Saccharomycotina</taxon>
        <taxon>Pichiomycetes</taxon>
        <taxon>Metschnikowiaceae</taxon>
        <taxon>Candidozyma</taxon>
    </lineage>
</organism>
<dbReference type="Proteomes" id="UP000825434">
    <property type="component" value="Chromosome 1"/>
</dbReference>
<dbReference type="SUPFAM" id="SSF51735">
    <property type="entry name" value="NAD(P)-binding Rossmann-fold domains"/>
    <property type="match status" value="1"/>
</dbReference>
<dbReference type="PANTHER" id="PTHR42813:SF2">
    <property type="entry name" value="DEHYDROGENASE, ZINC-CONTAINING, PUTATIVE (AFU_ORTHOLOGUE AFUA_2G02810)-RELATED"/>
    <property type="match status" value="1"/>
</dbReference>
<dbReference type="Pfam" id="PF08240">
    <property type="entry name" value="ADH_N"/>
    <property type="match status" value="1"/>
</dbReference>
<keyword evidence="5" id="KW-1133">Transmembrane helix</keyword>
<evidence type="ECO:0000313" key="9">
    <source>
        <dbReference type="Proteomes" id="UP000825434"/>
    </source>
</evidence>
<keyword evidence="5" id="KW-0472">Membrane</keyword>
<feature type="transmembrane region" description="Helical" evidence="5">
    <location>
        <begin position="962"/>
        <end position="981"/>
    </location>
</feature>
<evidence type="ECO:0000256" key="5">
    <source>
        <dbReference type="SAM" id="Phobius"/>
    </source>
</evidence>
<evidence type="ECO:0008006" key="10">
    <source>
        <dbReference type="Google" id="ProtNLM"/>
    </source>
</evidence>
<protein>
    <recommendedName>
        <fullName evidence="10">Enoyl reductase (ER) domain-containing protein</fullName>
    </recommendedName>
</protein>
<feature type="region of interest" description="Disordered" evidence="4">
    <location>
        <begin position="1"/>
        <end position="24"/>
    </location>
</feature>
<dbReference type="InterPro" id="IPR011032">
    <property type="entry name" value="GroES-like_sf"/>
</dbReference>
<feature type="transmembrane region" description="Helical" evidence="5">
    <location>
        <begin position="802"/>
        <end position="827"/>
    </location>
</feature>
<dbReference type="InterPro" id="IPR036291">
    <property type="entry name" value="NAD(P)-bd_dom_sf"/>
</dbReference>
<feature type="transmembrane region" description="Helical" evidence="5">
    <location>
        <begin position="772"/>
        <end position="790"/>
    </location>
</feature>
<dbReference type="PANTHER" id="PTHR42813">
    <property type="entry name" value="ZINC-TYPE ALCOHOL DEHYDROGENASE-LIKE"/>
    <property type="match status" value="1"/>
</dbReference>
<dbReference type="InterPro" id="IPR013154">
    <property type="entry name" value="ADH-like_N"/>
</dbReference>
<dbReference type="EMBL" id="CP076661">
    <property type="protein sequence ID" value="QWU86209.1"/>
    <property type="molecule type" value="Genomic_DNA"/>
</dbReference>
<evidence type="ECO:0000256" key="2">
    <source>
        <dbReference type="ARBA" id="ARBA00022723"/>
    </source>
</evidence>
<feature type="domain" description="Alcohol dehydrogenase-like C-terminal" evidence="6">
    <location>
        <begin position="1162"/>
        <end position="1274"/>
    </location>
</feature>
<evidence type="ECO:0000256" key="1">
    <source>
        <dbReference type="ARBA" id="ARBA00001947"/>
    </source>
</evidence>
<dbReference type="Gene3D" id="3.90.180.10">
    <property type="entry name" value="Medium-chain alcohol dehydrogenases, catalytic domain"/>
    <property type="match status" value="1"/>
</dbReference>
<feature type="domain" description="Alcohol dehydrogenase-like N-terminal" evidence="7">
    <location>
        <begin position="1003"/>
        <end position="1115"/>
    </location>
</feature>
<name>A0ABX8HZJ8_9ASCO</name>
<gene>
    <name evidence="8" type="ORF">CA3LBN_000427</name>
</gene>
<keyword evidence="5" id="KW-0812">Transmembrane</keyword>
<feature type="transmembrane region" description="Helical" evidence="5">
    <location>
        <begin position="833"/>
        <end position="852"/>
    </location>
</feature>
<accession>A0ABX8HZJ8</accession>
<evidence type="ECO:0000256" key="4">
    <source>
        <dbReference type="SAM" id="MobiDB-lite"/>
    </source>
</evidence>
<keyword evidence="2" id="KW-0479">Metal-binding</keyword>
<dbReference type="InterPro" id="IPR013149">
    <property type="entry name" value="ADH-like_C"/>
</dbReference>
<dbReference type="SUPFAM" id="SSF50129">
    <property type="entry name" value="GroES-like"/>
    <property type="match status" value="1"/>
</dbReference>
<evidence type="ECO:0000256" key="3">
    <source>
        <dbReference type="ARBA" id="ARBA00022833"/>
    </source>
</evidence>
<comment type="cofactor">
    <cofactor evidence="1">
        <name>Zn(2+)</name>
        <dbReference type="ChEBI" id="CHEBI:29105"/>
    </cofactor>
</comment>